<dbReference type="Pfam" id="PF04042">
    <property type="entry name" value="DNA_pol_E_B"/>
    <property type="match status" value="2"/>
</dbReference>
<dbReference type="InterPro" id="IPR024826">
    <property type="entry name" value="DNA_pol_delta/II_ssu"/>
</dbReference>
<comment type="catalytic activity">
    <reaction evidence="9">
        <text>DNA(n) + a 2'-deoxyribonucleoside 5'-triphosphate = DNA(n+1) + diphosphate</text>
        <dbReference type="Rhea" id="RHEA:22508"/>
        <dbReference type="Rhea" id="RHEA-COMP:17339"/>
        <dbReference type="Rhea" id="RHEA-COMP:17340"/>
        <dbReference type="ChEBI" id="CHEBI:33019"/>
        <dbReference type="ChEBI" id="CHEBI:61560"/>
        <dbReference type="ChEBI" id="CHEBI:173112"/>
        <dbReference type="EC" id="2.7.7.7"/>
    </reaction>
</comment>
<dbReference type="Gene3D" id="2.40.50.430">
    <property type="match status" value="1"/>
</dbReference>
<evidence type="ECO:0000256" key="1">
    <source>
        <dbReference type="ARBA" id="ARBA00004123"/>
    </source>
</evidence>
<evidence type="ECO:0000256" key="2">
    <source>
        <dbReference type="ARBA" id="ARBA00006035"/>
    </source>
</evidence>
<dbReference type="EMBL" id="KB467942">
    <property type="protein sequence ID" value="PCH38347.1"/>
    <property type="molecule type" value="Genomic_DNA"/>
</dbReference>
<protein>
    <recommendedName>
        <fullName evidence="3">DNA-directed DNA polymerase</fullName>
        <ecNumber evidence="3">2.7.7.7</ecNumber>
    </recommendedName>
</protein>
<dbReference type="InterPro" id="IPR007185">
    <property type="entry name" value="DNA_pol_a/d/e_bsu"/>
</dbReference>
<evidence type="ECO:0000256" key="5">
    <source>
        <dbReference type="ARBA" id="ARBA00022695"/>
    </source>
</evidence>
<evidence type="ECO:0000256" key="4">
    <source>
        <dbReference type="ARBA" id="ARBA00022679"/>
    </source>
</evidence>
<dbReference type="GO" id="GO:0043625">
    <property type="term" value="C:delta DNA polymerase complex"/>
    <property type="evidence" value="ECO:0007669"/>
    <property type="project" value="TreeGrafter"/>
</dbReference>
<proteinExistence type="inferred from homology"/>
<dbReference type="Pfam" id="PF18018">
    <property type="entry name" value="DNA_pol_D_N"/>
    <property type="match status" value="1"/>
</dbReference>
<gene>
    <name evidence="13" type="ORF">WOLCODRAFT_142518</name>
</gene>
<dbReference type="InterPro" id="IPR040663">
    <property type="entry name" value="DNA_pol_D_N"/>
</dbReference>
<evidence type="ECO:0000256" key="10">
    <source>
        <dbReference type="SAM" id="MobiDB-lite"/>
    </source>
</evidence>
<dbReference type="AlphaFoldDB" id="A0A2H3JQR1"/>
<dbReference type="GO" id="GO:0006273">
    <property type="term" value="P:lagging strand elongation"/>
    <property type="evidence" value="ECO:0007669"/>
    <property type="project" value="UniProtKB-ARBA"/>
</dbReference>
<feature type="compositionally biased region" description="Basic and acidic residues" evidence="10">
    <location>
        <begin position="284"/>
        <end position="295"/>
    </location>
</feature>
<comment type="similarity">
    <text evidence="2">Belongs to the DNA polymerase delta/II small subunit family.</text>
</comment>
<dbReference type="Gene3D" id="3.60.21.50">
    <property type="match status" value="1"/>
</dbReference>
<dbReference type="PANTHER" id="PTHR10416">
    <property type="entry name" value="DNA POLYMERASE DELTA SUBUNIT 2"/>
    <property type="match status" value="1"/>
</dbReference>
<dbReference type="OrthoDB" id="3763at2759"/>
<dbReference type="GO" id="GO:0003887">
    <property type="term" value="F:DNA-directed DNA polymerase activity"/>
    <property type="evidence" value="ECO:0007669"/>
    <property type="project" value="UniProtKB-KW"/>
</dbReference>
<name>A0A2H3JQR1_WOLCO</name>
<dbReference type="STRING" id="742152.A0A2H3JQR1"/>
<evidence type="ECO:0000256" key="8">
    <source>
        <dbReference type="ARBA" id="ARBA00023242"/>
    </source>
</evidence>
<evidence type="ECO:0000256" key="3">
    <source>
        <dbReference type="ARBA" id="ARBA00012417"/>
    </source>
</evidence>
<dbReference type="FunFam" id="2.40.50.430:FF:000002">
    <property type="entry name" value="DNA polymerase delta subunit"/>
    <property type="match status" value="1"/>
</dbReference>
<dbReference type="GO" id="GO:0003677">
    <property type="term" value="F:DNA binding"/>
    <property type="evidence" value="ECO:0007669"/>
    <property type="project" value="InterPro"/>
</dbReference>
<feature type="domain" description="DNA polymerase alpha/delta/epsilon subunit B" evidence="11">
    <location>
        <begin position="218"/>
        <end position="365"/>
    </location>
</feature>
<sequence>MTAQNSIPVPTAPLSRPPTTLADKPENTPDFTLNSKGRSYQHQYASIYFVRLQRLRKFVQARAKQRWKDVAGDPPFVRRMLEIVKGELCYIIGTVYIDMPLKPNVLEDIARDRSIPAPPPHPKICSPDDIITLEDESGRVTLVGERLKSAQLVTGVVIAALGMETSGGEFEVIDVCFAGMAPQPEMDRSWGDVRNMKKPEDDSIDVDAVPEATQQEWIALVSGLDVGAPSSGDAQIQMLVEYLTGEAGDASDQAGAARISRLVIAGSSLSASAMSNGNDEDDDNKDKKSSWRYGHDPSTFSPHPALTLSAHLHDLARSMPIHILPGASDPSGTLLPQQPFPRAMFRGAASFATFSCETNPTYIRVQPSPSVPLPSPPANSKGKQKAKATPSTSSSGSRAPTRTLLVSSGQALDDMYKYLPTPPSSRLSIAESSLRWRHIAPTAPDTLWCHPYFDSDPFIIAETPDVYVVGNQPAFATQVVEERGWGRRRGKDVNVEGNDEVSDEDIDEVEVEKGMEGEGGLKRCRVVLVPRFRETGVLVLLNLRTLAVRTVQFEVEGMSLPDGDVDMES</sequence>
<evidence type="ECO:0000256" key="7">
    <source>
        <dbReference type="ARBA" id="ARBA00022932"/>
    </source>
</evidence>
<keyword evidence="7" id="KW-0239">DNA-directed DNA polymerase</keyword>
<comment type="subcellular location">
    <subcellularLocation>
        <location evidence="1">Nucleus</location>
    </subcellularLocation>
</comment>
<dbReference type="PANTHER" id="PTHR10416:SF0">
    <property type="entry name" value="DNA POLYMERASE DELTA SUBUNIT 2"/>
    <property type="match status" value="1"/>
</dbReference>
<evidence type="ECO:0000313" key="14">
    <source>
        <dbReference type="Proteomes" id="UP000218811"/>
    </source>
</evidence>
<reference evidence="13 14" key="1">
    <citation type="journal article" date="2012" name="Science">
        <title>The Paleozoic origin of enzymatic lignin decomposition reconstructed from 31 fungal genomes.</title>
        <authorList>
            <person name="Floudas D."/>
            <person name="Binder M."/>
            <person name="Riley R."/>
            <person name="Barry K."/>
            <person name="Blanchette R.A."/>
            <person name="Henrissat B."/>
            <person name="Martinez A.T."/>
            <person name="Otillar R."/>
            <person name="Spatafora J.W."/>
            <person name="Yadav J.S."/>
            <person name="Aerts A."/>
            <person name="Benoit I."/>
            <person name="Boyd A."/>
            <person name="Carlson A."/>
            <person name="Copeland A."/>
            <person name="Coutinho P.M."/>
            <person name="de Vries R.P."/>
            <person name="Ferreira P."/>
            <person name="Findley K."/>
            <person name="Foster B."/>
            <person name="Gaskell J."/>
            <person name="Glotzer D."/>
            <person name="Gorecki P."/>
            <person name="Heitman J."/>
            <person name="Hesse C."/>
            <person name="Hori C."/>
            <person name="Igarashi K."/>
            <person name="Jurgens J.A."/>
            <person name="Kallen N."/>
            <person name="Kersten P."/>
            <person name="Kohler A."/>
            <person name="Kuees U."/>
            <person name="Kumar T.K.A."/>
            <person name="Kuo A."/>
            <person name="LaButti K."/>
            <person name="Larrondo L.F."/>
            <person name="Lindquist E."/>
            <person name="Ling A."/>
            <person name="Lombard V."/>
            <person name="Lucas S."/>
            <person name="Lundell T."/>
            <person name="Martin R."/>
            <person name="McLaughlin D.J."/>
            <person name="Morgenstern I."/>
            <person name="Morin E."/>
            <person name="Murat C."/>
            <person name="Nagy L.G."/>
            <person name="Nolan M."/>
            <person name="Ohm R.A."/>
            <person name="Patyshakuliyeva A."/>
            <person name="Rokas A."/>
            <person name="Ruiz-Duenas F.J."/>
            <person name="Sabat G."/>
            <person name="Salamov A."/>
            <person name="Samejima M."/>
            <person name="Schmutz J."/>
            <person name="Slot J.C."/>
            <person name="St John F."/>
            <person name="Stenlid J."/>
            <person name="Sun H."/>
            <person name="Sun S."/>
            <person name="Syed K."/>
            <person name="Tsang A."/>
            <person name="Wiebenga A."/>
            <person name="Young D."/>
            <person name="Pisabarro A."/>
            <person name="Eastwood D.C."/>
            <person name="Martin F."/>
            <person name="Cullen D."/>
            <person name="Grigoriev I.V."/>
            <person name="Hibbett D.S."/>
        </authorList>
    </citation>
    <scope>NUCLEOTIDE SEQUENCE [LARGE SCALE GENOMIC DNA]</scope>
    <source>
        <strain evidence="13 14">MD-104</strain>
    </source>
</reference>
<feature type="region of interest" description="Disordered" evidence="10">
    <location>
        <begin position="271"/>
        <end position="305"/>
    </location>
</feature>
<evidence type="ECO:0000259" key="12">
    <source>
        <dbReference type="Pfam" id="PF18018"/>
    </source>
</evidence>
<keyword evidence="6" id="KW-0235">DNA replication</keyword>
<dbReference type="EC" id="2.7.7.7" evidence="3"/>
<keyword evidence="8" id="KW-0539">Nucleus</keyword>
<evidence type="ECO:0000313" key="13">
    <source>
        <dbReference type="EMBL" id="PCH38347.1"/>
    </source>
</evidence>
<dbReference type="OMA" id="HCILIGT"/>
<keyword evidence="4" id="KW-0808">Transferase</keyword>
<feature type="compositionally biased region" description="Polar residues" evidence="10">
    <location>
        <begin position="389"/>
        <end position="402"/>
    </location>
</feature>
<dbReference type="GO" id="GO:0006281">
    <property type="term" value="P:DNA repair"/>
    <property type="evidence" value="ECO:0007669"/>
    <property type="project" value="UniProtKB-ARBA"/>
</dbReference>
<feature type="domain" description="DNA polymerase delta subunit OB-fold" evidence="12">
    <location>
        <begin position="43"/>
        <end position="175"/>
    </location>
</feature>
<evidence type="ECO:0000256" key="6">
    <source>
        <dbReference type="ARBA" id="ARBA00022705"/>
    </source>
</evidence>
<feature type="region of interest" description="Disordered" evidence="10">
    <location>
        <begin position="1"/>
        <end position="35"/>
    </location>
</feature>
<evidence type="ECO:0000256" key="9">
    <source>
        <dbReference type="ARBA" id="ARBA00049244"/>
    </source>
</evidence>
<keyword evidence="5" id="KW-0548">Nucleotidyltransferase</keyword>
<accession>A0A2H3JQR1</accession>
<evidence type="ECO:0000259" key="11">
    <source>
        <dbReference type="Pfam" id="PF04042"/>
    </source>
</evidence>
<keyword evidence="14" id="KW-1185">Reference proteome</keyword>
<dbReference type="Proteomes" id="UP000218811">
    <property type="component" value="Unassembled WGS sequence"/>
</dbReference>
<feature type="region of interest" description="Disordered" evidence="10">
    <location>
        <begin position="363"/>
        <end position="402"/>
    </location>
</feature>
<organism evidence="13 14">
    <name type="scientific">Wolfiporia cocos (strain MD-104)</name>
    <name type="common">Brown rot fungus</name>
    <dbReference type="NCBI Taxonomy" id="742152"/>
    <lineage>
        <taxon>Eukaryota</taxon>
        <taxon>Fungi</taxon>
        <taxon>Dikarya</taxon>
        <taxon>Basidiomycota</taxon>
        <taxon>Agaricomycotina</taxon>
        <taxon>Agaricomycetes</taxon>
        <taxon>Polyporales</taxon>
        <taxon>Phaeolaceae</taxon>
        <taxon>Wolfiporia</taxon>
    </lineage>
</organism>
<feature type="domain" description="DNA polymerase alpha/delta/epsilon subunit B" evidence="11">
    <location>
        <begin position="398"/>
        <end position="477"/>
    </location>
</feature>